<dbReference type="PROSITE" id="PS50943">
    <property type="entry name" value="HTH_CROC1"/>
    <property type="match status" value="1"/>
</dbReference>
<evidence type="ECO:0000259" key="1">
    <source>
        <dbReference type="PROSITE" id="PS50943"/>
    </source>
</evidence>
<dbReference type="Pfam" id="PF13560">
    <property type="entry name" value="HTH_31"/>
    <property type="match status" value="1"/>
</dbReference>
<name>A0AAD0RGG2_PSEO7</name>
<feature type="domain" description="HTH cro/C1-type" evidence="1">
    <location>
        <begin position="28"/>
        <end position="82"/>
    </location>
</feature>
<dbReference type="InterPro" id="IPR001387">
    <property type="entry name" value="Cro/C1-type_HTH"/>
</dbReference>
<evidence type="ECO:0000313" key="2">
    <source>
        <dbReference type="EMBL" id="AXR01015.1"/>
    </source>
</evidence>
<dbReference type="Gene3D" id="1.10.260.40">
    <property type="entry name" value="lambda repressor-like DNA-binding domains"/>
    <property type="match status" value="1"/>
</dbReference>
<protein>
    <submittedName>
        <fullName evidence="2">XRE family transcriptional regulator</fullName>
    </submittedName>
</protein>
<dbReference type="EMBL" id="CP031761">
    <property type="protein sequence ID" value="AXR01015.1"/>
    <property type="molecule type" value="Genomic_DNA"/>
</dbReference>
<dbReference type="KEGG" id="ppis:B1L02_15465"/>
<proteinExistence type="predicted"/>
<sequence length="116" mass="13537">MLFVMRVRQAKRIELVGKFDKRFTGDDLRRMRKVAGKTTQEMANLVGVERGTYENYEKGVSKFPYEYFEVWCDACGINLNPLREQILALRDKIDDAKLWRKSPTPRNSKSSNEDNG</sequence>
<accession>A0AAD0RGG2</accession>
<dbReference type="RefSeq" id="WP_088531745.1">
    <property type="nucleotide sequence ID" value="NZ_CP021646.1"/>
</dbReference>
<dbReference type="Proteomes" id="UP000258102">
    <property type="component" value="Chromosome 1"/>
</dbReference>
<dbReference type="CDD" id="cd00093">
    <property type="entry name" value="HTH_XRE"/>
    <property type="match status" value="1"/>
</dbReference>
<evidence type="ECO:0000313" key="3">
    <source>
        <dbReference type="Proteomes" id="UP000258102"/>
    </source>
</evidence>
<organism evidence="2 3">
    <name type="scientific">Pseudoalteromonas piscicida</name>
    <dbReference type="NCBI Taxonomy" id="43662"/>
    <lineage>
        <taxon>Bacteria</taxon>
        <taxon>Pseudomonadati</taxon>
        <taxon>Pseudomonadota</taxon>
        <taxon>Gammaproteobacteria</taxon>
        <taxon>Alteromonadales</taxon>
        <taxon>Pseudoalteromonadaceae</taxon>
        <taxon>Pseudoalteromonas</taxon>
    </lineage>
</organism>
<dbReference type="SUPFAM" id="SSF47413">
    <property type="entry name" value="lambda repressor-like DNA-binding domains"/>
    <property type="match status" value="1"/>
</dbReference>
<reference evidence="2 3" key="1">
    <citation type="submission" date="2018-08" db="EMBL/GenBank/DDBJ databases">
        <title>Whole Genome Sequences of Two Pseudoalteromonas piscicida Strains, DE1-A and DE2-A, which Exhibit Strong Antibacterial Activity against Vibrio vulnificus.</title>
        <authorList>
            <person name="Richards G.P."/>
            <person name="Needleman D.S."/>
            <person name="Watson M.A."/>
            <person name="Polson S.W."/>
        </authorList>
    </citation>
    <scope>NUCLEOTIDE SEQUENCE [LARGE SCALE GENOMIC DNA]</scope>
    <source>
        <strain evidence="2 3">DE2-A</strain>
    </source>
</reference>
<dbReference type="GO" id="GO:0003677">
    <property type="term" value="F:DNA binding"/>
    <property type="evidence" value="ECO:0007669"/>
    <property type="project" value="InterPro"/>
</dbReference>
<gene>
    <name evidence="2" type="ORF">D0511_02260</name>
</gene>
<dbReference type="InterPro" id="IPR010982">
    <property type="entry name" value="Lambda_DNA-bd_dom_sf"/>
</dbReference>
<dbReference type="AlphaFoldDB" id="A0AAD0RGG2"/>